<evidence type="ECO:0000259" key="1">
    <source>
        <dbReference type="Pfam" id="PF00557"/>
    </source>
</evidence>
<dbReference type="InterPro" id="IPR000994">
    <property type="entry name" value="Pept_M24"/>
</dbReference>
<dbReference type="Gene3D" id="3.90.230.10">
    <property type="entry name" value="Creatinase/methionine aminopeptidase superfamily"/>
    <property type="match status" value="1"/>
</dbReference>
<gene>
    <name evidence="3" type="ORF">METZ01_LOCUS286399</name>
</gene>
<dbReference type="InterPro" id="IPR000587">
    <property type="entry name" value="Creatinase_N"/>
</dbReference>
<dbReference type="InterPro" id="IPR050659">
    <property type="entry name" value="Peptidase_M24B"/>
</dbReference>
<feature type="domain" description="Creatinase N-terminal" evidence="2">
    <location>
        <begin position="5"/>
        <end position="134"/>
    </location>
</feature>
<dbReference type="SUPFAM" id="SSF53092">
    <property type="entry name" value="Creatinase/prolidase N-terminal domain"/>
    <property type="match status" value="1"/>
</dbReference>
<reference evidence="3" key="1">
    <citation type="submission" date="2018-05" db="EMBL/GenBank/DDBJ databases">
        <authorList>
            <person name="Lanie J.A."/>
            <person name="Ng W.-L."/>
            <person name="Kazmierczak K.M."/>
            <person name="Andrzejewski T.M."/>
            <person name="Davidsen T.M."/>
            <person name="Wayne K.J."/>
            <person name="Tettelin H."/>
            <person name="Glass J.I."/>
            <person name="Rusch D."/>
            <person name="Podicherti R."/>
            <person name="Tsui H.-C.T."/>
            <person name="Winkler M.E."/>
        </authorList>
    </citation>
    <scope>NUCLEOTIDE SEQUENCE</scope>
</reference>
<dbReference type="AlphaFoldDB" id="A0A382LCF2"/>
<sequence>VFAERLDRARAAMAERGVDVLLLSVGADLPWLCGYEAMPLERLTLLIVPREGDARLLVPFLEAPRVVDRPDVFEMLTWRDGEDPIAIASDLIGAAGTAAIGDQTWAGFLVDFTSAMPGTSFSRASAITAPLRMVKDAAEVDALRRAAAAVDRILADVQAGNVVLAGRTEAAVAAEIAQRILDEGHRKVNFTIVASGPNAASPHHEAADRVIRDGEGVLFDIGGTMDGADGVGYCSDITRCVHLGEPPSGFAELYEVLHEAQAAGVAAATVGTPCEDVDAAARRVIGDAGYGEYFVHRTGHGIGVEAHEHPNIVVGNDLPLVAGHAFSIEPGIYVPGTWGARLEDIVVATDEGPDPLNRIDHGL</sequence>
<dbReference type="Pfam" id="PF01321">
    <property type="entry name" value="Creatinase_N"/>
    <property type="match status" value="1"/>
</dbReference>
<name>A0A382LCF2_9ZZZZ</name>
<organism evidence="3">
    <name type="scientific">marine metagenome</name>
    <dbReference type="NCBI Taxonomy" id="408172"/>
    <lineage>
        <taxon>unclassified sequences</taxon>
        <taxon>metagenomes</taxon>
        <taxon>ecological metagenomes</taxon>
    </lineage>
</organism>
<dbReference type="PANTHER" id="PTHR46112:SF3">
    <property type="entry name" value="AMINOPEPTIDASE YPDF"/>
    <property type="match status" value="1"/>
</dbReference>
<dbReference type="PANTHER" id="PTHR46112">
    <property type="entry name" value="AMINOPEPTIDASE"/>
    <property type="match status" value="1"/>
</dbReference>
<evidence type="ECO:0000313" key="3">
    <source>
        <dbReference type="EMBL" id="SVC33545.1"/>
    </source>
</evidence>
<feature type="non-terminal residue" evidence="3">
    <location>
        <position position="1"/>
    </location>
</feature>
<proteinExistence type="predicted"/>
<accession>A0A382LCF2</accession>
<protein>
    <recommendedName>
        <fullName evidence="4">Peptidase M24 domain-containing protein</fullName>
    </recommendedName>
</protein>
<dbReference type="Gene3D" id="3.40.350.10">
    <property type="entry name" value="Creatinase/prolidase N-terminal domain"/>
    <property type="match status" value="1"/>
</dbReference>
<feature type="non-terminal residue" evidence="3">
    <location>
        <position position="363"/>
    </location>
</feature>
<feature type="domain" description="Peptidase M24" evidence="1">
    <location>
        <begin position="142"/>
        <end position="350"/>
    </location>
</feature>
<dbReference type="Pfam" id="PF00557">
    <property type="entry name" value="Peptidase_M24"/>
    <property type="match status" value="1"/>
</dbReference>
<evidence type="ECO:0008006" key="4">
    <source>
        <dbReference type="Google" id="ProtNLM"/>
    </source>
</evidence>
<evidence type="ECO:0000259" key="2">
    <source>
        <dbReference type="Pfam" id="PF01321"/>
    </source>
</evidence>
<dbReference type="InterPro" id="IPR036005">
    <property type="entry name" value="Creatinase/aminopeptidase-like"/>
</dbReference>
<dbReference type="EMBL" id="UINC01085727">
    <property type="protein sequence ID" value="SVC33545.1"/>
    <property type="molecule type" value="Genomic_DNA"/>
</dbReference>
<dbReference type="InterPro" id="IPR029149">
    <property type="entry name" value="Creatin/AminoP/Spt16_N"/>
</dbReference>
<dbReference type="SUPFAM" id="SSF55920">
    <property type="entry name" value="Creatinase/aminopeptidase"/>
    <property type="match status" value="1"/>
</dbReference>